<feature type="transmembrane region" description="Helical" evidence="1">
    <location>
        <begin position="46"/>
        <end position="67"/>
    </location>
</feature>
<reference evidence="2 3" key="2">
    <citation type="journal article" date="2017" name="Genome Biol.">
        <title>New reference genome sequences of hot pepper reveal the massive evolution of plant disease-resistance genes by retroduplication.</title>
        <authorList>
            <person name="Kim S."/>
            <person name="Park J."/>
            <person name="Yeom S.I."/>
            <person name="Kim Y.M."/>
            <person name="Seo E."/>
            <person name="Kim K.T."/>
            <person name="Kim M.S."/>
            <person name="Lee J.M."/>
            <person name="Cheong K."/>
            <person name="Shin H.S."/>
            <person name="Kim S.B."/>
            <person name="Han K."/>
            <person name="Lee J."/>
            <person name="Park M."/>
            <person name="Lee H.A."/>
            <person name="Lee H.Y."/>
            <person name="Lee Y."/>
            <person name="Oh S."/>
            <person name="Lee J.H."/>
            <person name="Choi E."/>
            <person name="Choi E."/>
            <person name="Lee S.E."/>
            <person name="Jeon J."/>
            <person name="Kim H."/>
            <person name="Choi G."/>
            <person name="Song H."/>
            <person name="Lee J."/>
            <person name="Lee S.C."/>
            <person name="Kwon J.K."/>
            <person name="Lee H.Y."/>
            <person name="Koo N."/>
            <person name="Hong Y."/>
            <person name="Kim R.W."/>
            <person name="Kang W.H."/>
            <person name="Huh J.H."/>
            <person name="Kang B.C."/>
            <person name="Yang T.J."/>
            <person name="Lee Y.H."/>
            <person name="Bennetzen J.L."/>
            <person name="Choi D."/>
        </authorList>
    </citation>
    <scope>NUCLEOTIDE SEQUENCE [LARGE SCALE GENOMIC DNA]</scope>
    <source>
        <strain evidence="3">cv. CM334</strain>
    </source>
</reference>
<dbReference type="PANTHER" id="PTHR33128">
    <property type="entry name" value="OS05G0103400 PROTEIN"/>
    <property type="match status" value="1"/>
</dbReference>
<keyword evidence="1" id="KW-1133">Transmembrane helix</keyword>
<dbReference type="InterPro" id="IPR021775">
    <property type="entry name" value="DUF3339"/>
</dbReference>
<dbReference type="EMBL" id="AYRZ02000005">
    <property type="protein sequence ID" value="PHT81574.1"/>
    <property type="molecule type" value="Genomic_DNA"/>
</dbReference>
<gene>
    <name evidence="2" type="ORF">T459_14589</name>
</gene>
<evidence type="ECO:0000256" key="1">
    <source>
        <dbReference type="SAM" id="Phobius"/>
    </source>
</evidence>
<evidence type="ECO:0000313" key="2">
    <source>
        <dbReference type="EMBL" id="PHT81574.1"/>
    </source>
</evidence>
<dbReference type="Gramene" id="PHT81574">
    <property type="protein sequence ID" value="PHT81574"/>
    <property type="gene ID" value="T459_14589"/>
</dbReference>
<dbReference type="Proteomes" id="UP000222542">
    <property type="component" value="Unassembled WGS sequence"/>
</dbReference>
<organism evidence="2 3">
    <name type="scientific">Capsicum annuum</name>
    <name type="common">Capsicum pepper</name>
    <dbReference type="NCBI Taxonomy" id="4072"/>
    <lineage>
        <taxon>Eukaryota</taxon>
        <taxon>Viridiplantae</taxon>
        <taxon>Streptophyta</taxon>
        <taxon>Embryophyta</taxon>
        <taxon>Tracheophyta</taxon>
        <taxon>Spermatophyta</taxon>
        <taxon>Magnoliopsida</taxon>
        <taxon>eudicotyledons</taxon>
        <taxon>Gunneridae</taxon>
        <taxon>Pentapetalae</taxon>
        <taxon>asterids</taxon>
        <taxon>lamiids</taxon>
        <taxon>Solanales</taxon>
        <taxon>Solanaceae</taxon>
        <taxon>Solanoideae</taxon>
        <taxon>Capsiceae</taxon>
        <taxon>Capsicum</taxon>
    </lineage>
</organism>
<dbReference type="AlphaFoldDB" id="A0A1U8F6K4"/>
<keyword evidence="3" id="KW-1185">Reference proteome</keyword>
<name>A0A1U8F6K4_CAPAN</name>
<evidence type="ECO:0000313" key="3">
    <source>
        <dbReference type="Proteomes" id="UP000222542"/>
    </source>
</evidence>
<reference evidence="2 3" key="1">
    <citation type="journal article" date="2014" name="Nat. Genet.">
        <title>Genome sequence of the hot pepper provides insights into the evolution of pungency in Capsicum species.</title>
        <authorList>
            <person name="Kim S."/>
            <person name="Park M."/>
            <person name="Yeom S.I."/>
            <person name="Kim Y.M."/>
            <person name="Lee J.M."/>
            <person name="Lee H.A."/>
            <person name="Seo E."/>
            <person name="Choi J."/>
            <person name="Cheong K."/>
            <person name="Kim K.T."/>
            <person name="Jung K."/>
            <person name="Lee G.W."/>
            <person name="Oh S.K."/>
            <person name="Bae C."/>
            <person name="Kim S.B."/>
            <person name="Lee H.Y."/>
            <person name="Kim S.Y."/>
            <person name="Kim M.S."/>
            <person name="Kang B.C."/>
            <person name="Jo Y.D."/>
            <person name="Yang H.B."/>
            <person name="Jeong H.J."/>
            <person name="Kang W.H."/>
            <person name="Kwon J.K."/>
            <person name="Shin C."/>
            <person name="Lim J.Y."/>
            <person name="Park J.H."/>
            <person name="Huh J.H."/>
            <person name="Kim J.S."/>
            <person name="Kim B.D."/>
            <person name="Cohen O."/>
            <person name="Paran I."/>
            <person name="Suh M.C."/>
            <person name="Lee S.B."/>
            <person name="Kim Y.K."/>
            <person name="Shin Y."/>
            <person name="Noh S.J."/>
            <person name="Park J."/>
            <person name="Seo Y.S."/>
            <person name="Kwon S.Y."/>
            <person name="Kim H.A."/>
            <person name="Park J.M."/>
            <person name="Kim H.J."/>
            <person name="Choi S.B."/>
            <person name="Bosland P.W."/>
            <person name="Reeves G."/>
            <person name="Jo S.H."/>
            <person name="Lee B.W."/>
            <person name="Cho H.T."/>
            <person name="Choi H.S."/>
            <person name="Lee M.S."/>
            <person name="Yu Y."/>
            <person name="Do Choi Y."/>
            <person name="Park B.S."/>
            <person name="van Deynze A."/>
            <person name="Ashrafi H."/>
            <person name="Hill T."/>
            <person name="Kim W.T."/>
            <person name="Pai H.S."/>
            <person name="Ahn H.K."/>
            <person name="Yeam I."/>
            <person name="Giovannoni J.J."/>
            <person name="Rose J.K."/>
            <person name="Sorensen I."/>
            <person name="Lee S.J."/>
            <person name="Kim R.W."/>
            <person name="Choi I.Y."/>
            <person name="Choi B.S."/>
            <person name="Lim J.S."/>
            <person name="Lee Y.H."/>
            <person name="Choi D."/>
        </authorList>
    </citation>
    <scope>NUCLEOTIDE SEQUENCE [LARGE SCALE GENOMIC DNA]</scope>
    <source>
        <strain evidence="3">cv. CM334</strain>
    </source>
</reference>
<feature type="transmembrane region" description="Helical" evidence="1">
    <location>
        <begin position="7"/>
        <end position="26"/>
    </location>
</feature>
<keyword evidence="1" id="KW-0812">Transmembrane</keyword>
<sequence length="69" mass="7855">MVDGRPVLIRVVLFILLIPGLLFQILGNNRTLQFGSMKTNQKAIAFLSLIFFTFYAILILVVHVNIYTD</sequence>
<protein>
    <submittedName>
        <fullName evidence="2">Uncharacterized protein</fullName>
    </submittedName>
</protein>
<proteinExistence type="predicted"/>
<dbReference type="PANTHER" id="PTHR33128:SF6">
    <property type="entry name" value="TRANSMEMBRANE PROTEIN"/>
    <property type="match status" value="1"/>
</dbReference>
<comment type="caution">
    <text evidence="2">The sequence shown here is derived from an EMBL/GenBank/DDBJ whole genome shotgun (WGS) entry which is preliminary data.</text>
</comment>
<keyword evidence="1" id="KW-0472">Membrane</keyword>
<dbReference type="STRING" id="4072.A0A1U8F6K4"/>
<accession>A0A1U8F6K4</accession>
<dbReference type="Pfam" id="PF11820">
    <property type="entry name" value="DUF3339"/>
    <property type="match status" value="1"/>
</dbReference>